<evidence type="ECO:0000313" key="2">
    <source>
        <dbReference type="Proteomes" id="UP000593567"/>
    </source>
</evidence>
<proteinExistence type="predicted"/>
<dbReference type="Pfam" id="PF05960">
    <property type="entry name" value="DUF885"/>
    <property type="match status" value="1"/>
</dbReference>
<keyword evidence="2" id="KW-1185">Reference proteome</keyword>
<evidence type="ECO:0000313" key="1">
    <source>
        <dbReference type="EMBL" id="KAF6037468.1"/>
    </source>
</evidence>
<dbReference type="InterPro" id="IPR010281">
    <property type="entry name" value="DUF885"/>
</dbReference>
<dbReference type="Proteomes" id="UP000593567">
    <property type="component" value="Unassembled WGS sequence"/>
</dbReference>
<dbReference type="PANTHER" id="PTHR33361">
    <property type="entry name" value="GLR0591 PROTEIN"/>
    <property type="match status" value="1"/>
</dbReference>
<organism evidence="1 2">
    <name type="scientific">Bugula neritina</name>
    <name type="common">Brown bryozoan</name>
    <name type="synonym">Sertularia neritina</name>
    <dbReference type="NCBI Taxonomy" id="10212"/>
    <lineage>
        <taxon>Eukaryota</taxon>
        <taxon>Metazoa</taxon>
        <taxon>Spiralia</taxon>
        <taxon>Lophotrochozoa</taxon>
        <taxon>Bryozoa</taxon>
        <taxon>Gymnolaemata</taxon>
        <taxon>Cheilostomatida</taxon>
        <taxon>Flustrina</taxon>
        <taxon>Buguloidea</taxon>
        <taxon>Bugulidae</taxon>
        <taxon>Bugula</taxon>
    </lineage>
</organism>
<gene>
    <name evidence="1" type="ORF">EB796_004218</name>
</gene>
<sequence>MLSEVKLPDFRRYSDDSHWAQYPFSWPSYAEYAEGWALYTEYLSEQMGIIKTDRERFGKLSMESLRAARLVVDTGIHYYK</sequence>
<protein>
    <submittedName>
        <fullName evidence="1">Uncharacterized protein</fullName>
    </submittedName>
</protein>
<dbReference type="AlphaFoldDB" id="A0A7J7KIP1"/>
<accession>A0A7J7KIP1</accession>
<comment type="caution">
    <text evidence="1">The sequence shown here is derived from an EMBL/GenBank/DDBJ whole genome shotgun (WGS) entry which is preliminary data.</text>
</comment>
<name>A0A7J7KIP1_BUGNE</name>
<dbReference type="EMBL" id="VXIV02000563">
    <property type="protein sequence ID" value="KAF6037468.1"/>
    <property type="molecule type" value="Genomic_DNA"/>
</dbReference>
<reference evidence="1" key="1">
    <citation type="submission" date="2020-06" db="EMBL/GenBank/DDBJ databases">
        <title>Draft genome of Bugula neritina, a colonial animal packing powerful symbionts and potential medicines.</title>
        <authorList>
            <person name="Rayko M."/>
        </authorList>
    </citation>
    <scope>NUCLEOTIDE SEQUENCE [LARGE SCALE GENOMIC DNA]</scope>
    <source>
        <strain evidence="1">Kwan_BN1</strain>
    </source>
</reference>
<dbReference type="PANTHER" id="PTHR33361:SF2">
    <property type="entry name" value="DUF885 DOMAIN-CONTAINING PROTEIN"/>
    <property type="match status" value="1"/>
</dbReference>
<dbReference type="OrthoDB" id="5959877at2759"/>